<protein>
    <submittedName>
        <fullName evidence="4">Heterogeneous nuclear ribonucleoproteins A2/B1</fullName>
    </submittedName>
</protein>
<dbReference type="Pfam" id="PF00076">
    <property type="entry name" value="RRM_1"/>
    <property type="match status" value="1"/>
</dbReference>
<gene>
    <name evidence="4" type="ORF">X975_19669</name>
</gene>
<evidence type="ECO:0000259" key="3">
    <source>
        <dbReference type="PROSITE" id="PS50102"/>
    </source>
</evidence>
<evidence type="ECO:0000313" key="4">
    <source>
        <dbReference type="EMBL" id="KFM57702.1"/>
    </source>
</evidence>
<keyword evidence="4" id="KW-0687">Ribonucleoprotein</keyword>
<dbReference type="AlphaFoldDB" id="A0A087SXW3"/>
<evidence type="ECO:0000256" key="2">
    <source>
        <dbReference type="PROSITE-ProRule" id="PRU00176"/>
    </source>
</evidence>
<keyword evidence="5" id="KW-1185">Reference proteome</keyword>
<proteinExistence type="predicted"/>
<dbReference type="InterPro" id="IPR012677">
    <property type="entry name" value="Nucleotide-bd_a/b_plait_sf"/>
</dbReference>
<dbReference type="GO" id="GO:0003723">
    <property type="term" value="F:RNA binding"/>
    <property type="evidence" value="ECO:0007669"/>
    <property type="project" value="UniProtKB-UniRule"/>
</dbReference>
<dbReference type="EMBL" id="KK112453">
    <property type="protein sequence ID" value="KFM57702.1"/>
    <property type="molecule type" value="Genomic_DNA"/>
</dbReference>
<dbReference type="InterPro" id="IPR035979">
    <property type="entry name" value="RBD_domain_sf"/>
</dbReference>
<dbReference type="STRING" id="407821.A0A087SXW3"/>
<dbReference type="OrthoDB" id="6415004at2759"/>
<feature type="domain" description="RRM" evidence="3">
    <location>
        <begin position="136"/>
        <end position="190"/>
    </location>
</feature>
<dbReference type="Proteomes" id="UP000054359">
    <property type="component" value="Unassembled WGS sequence"/>
</dbReference>
<sequence length="190" mass="21622">MLGFRFSYLYKLHTESFMGFNAVSLPGNPPGAFYRSSLPATPVSTPIRENGRFSEQALRERLCRTPSPRKCRLFESRVSEPDIGFNVFNSGLQLSSPDDEIDEEAPACFSTARPSLESRLERLEQERETPSNSLKRRIFVGNIPLRVSKKELKDFFSKFGKVTDCLIVQDHIKRKSRGYGFVIFSNLTDA</sequence>
<feature type="non-terminal residue" evidence="4">
    <location>
        <position position="190"/>
    </location>
</feature>
<organism evidence="4 5">
    <name type="scientific">Stegodyphus mimosarum</name>
    <name type="common">African social velvet spider</name>
    <dbReference type="NCBI Taxonomy" id="407821"/>
    <lineage>
        <taxon>Eukaryota</taxon>
        <taxon>Metazoa</taxon>
        <taxon>Ecdysozoa</taxon>
        <taxon>Arthropoda</taxon>
        <taxon>Chelicerata</taxon>
        <taxon>Arachnida</taxon>
        <taxon>Araneae</taxon>
        <taxon>Araneomorphae</taxon>
        <taxon>Entelegynae</taxon>
        <taxon>Eresoidea</taxon>
        <taxon>Eresidae</taxon>
        <taxon>Stegodyphus</taxon>
    </lineage>
</organism>
<dbReference type="SUPFAM" id="SSF54928">
    <property type="entry name" value="RNA-binding domain, RBD"/>
    <property type="match status" value="1"/>
</dbReference>
<dbReference type="Gene3D" id="3.30.70.330">
    <property type="match status" value="1"/>
</dbReference>
<reference evidence="4 5" key="1">
    <citation type="submission" date="2013-11" db="EMBL/GenBank/DDBJ databases">
        <title>Genome sequencing of Stegodyphus mimosarum.</title>
        <authorList>
            <person name="Bechsgaard J."/>
        </authorList>
    </citation>
    <scope>NUCLEOTIDE SEQUENCE [LARGE SCALE GENOMIC DNA]</scope>
</reference>
<dbReference type="GO" id="GO:1990904">
    <property type="term" value="C:ribonucleoprotein complex"/>
    <property type="evidence" value="ECO:0007669"/>
    <property type="project" value="UniProtKB-KW"/>
</dbReference>
<evidence type="ECO:0000256" key="1">
    <source>
        <dbReference type="ARBA" id="ARBA00022884"/>
    </source>
</evidence>
<accession>A0A087SXW3</accession>
<keyword evidence="1 2" id="KW-0694">RNA-binding</keyword>
<dbReference type="InterPro" id="IPR000504">
    <property type="entry name" value="RRM_dom"/>
</dbReference>
<name>A0A087SXW3_STEMI</name>
<dbReference type="PROSITE" id="PS50102">
    <property type="entry name" value="RRM"/>
    <property type="match status" value="1"/>
</dbReference>
<dbReference type="PANTHER" id="PTHR15241:SF304">
    <property type="entry name" value="RRM DOMAIN-CONTAINING PROTEIN"/>
    <property type="match status" value="1"/>
</dbReference>
<evidence type="ECO:0000313" key="5">
    <source>
        <dbReference type="Proteomes" id="UP000054359"/>
    </source>
</evidence>
<dbReference type="PANTHER" id="PTHR15241">
    <property type="entry name" value="TRANSFORMER-2-RELATED"/>
    <property type="match status" value="1"/>
</dbReference>